<evidence type="ECO:0000313" key="2">
    <source>
        <dbReference type="EMBL" id="NLR92136.1"/>
    </source>
</evidence>
<comment type="caution">
    <text evidence="2">The sequence shown here is derived from an EMBL/GenBank/DDBJ whole genome shotgun (WGS) entry which is preliminary data.</text>
</comment>
<dbReference type="Proteomes" id="UP000585050">
    <property type="component" value="Unassembled WGS sequence"/>
</dbReference>
<evidence type="ECO:0000313" key="3">
    <source>
        <dbReference type="Proteomes" id="UP000585050"/>
    </source>
</evidence>
<keyword evidence="1" id="KW-0732">Signal</keyword>
<reference evidence="2 3" key="1">
    <citation type="submission" date="2020-04" db="EMBL/GenBank/DDBJ databases">
        <title>Flammeovirga sp. SR4, a novel species isolated from seawater.</title>
        <authorList>
            <person name="Wang X."/>
        </authorList>
    </citation>
    <scope>NUCLEOTIDE SEQUENCE [LARGE SCALE GENOMIC DNA]</scope>
    <source>
        <strain evidence="2 3">SR4</strain>
    </source>
</reference>
<keyword evidence="3" id="KW-1185">Reference proteome</keyword>
<name>A0A7X8SKY4_9BACT</name>
<evidence type="ECO:0000256" key="1">
    <source>
        <dbReference type="SAM" id="SignalP"/>
    </source>
</evidence>
<gene>
    <name evidence="2" type="ORF">HGP29_12995</name>
</gene>
<protein>
    <submittedName>
        <fullName evidence="2">Uncharacterized protein</fullName>
    </submittedName>
</protein>
<sequence>MNLKTTLLGLLLTVLSFSTFAQDVPAPTDWQRENTSEYIAFVGEKWDLSESQKTELYDLRLDVMTHVAHYKKLAKDGDLTPQESKAKIQNHSKKINKEISELTGKDWKQINKINQEFWKHIESK</sequence>
<accession>A0A7X8SKY4</accession>
<feature type="signal peptide" evidence="1">
    <location>
        <begin position="1"/>
        <end position="21"/>
    </location>
</feature>
<organism evidence="2 3">
    <name type="scientific">Flammeovirga agarivorans</name>
    <dbReference type="NCBI Taxonomy" id="2726742"/>
    <lineage>
        <taxon>Bacteria</taxon>
        <taxon>Pseudomonadati</taxon>
        <taxon>Bacteroidota</taxon>
        <taxon>Cytophagia</taxon>
        <taxon>Cytophagales</taxon>
        <taxon>Flammeovirgaceae</taxon>
        <taxon>Flammeovirga</taxon>
    </lineage>
</organism>
<feature type="chain" id="PRO_5031319331" evidence="1">
    <location>
        <begin position="22"/>
        <end position="124"/>
    </location>
</feature>
<proteinExistence type="predicted"/>
<dbReference type="RefSeq" id="WP_168882841.1">
    <property type="nucleotide sequence ID" value="NZ_JABAIL010000003.1"/>
</dbReference>
<dbReference type="EMBL" id="JABAIL010000003">
    <property type="protein sequence ID" value="NLR92136.1"/>
    <property type="molecule type" value="Genomic_DNA"/>
</dbReference>
<dbReference type="AlphaFoldDB" id="A0A7X8SKY4"/>